<accession>A0AAV2G713</accession>
<reference evidence="2 3" key="1">
    <citation type="submission" date="2024-04" db="EMBL/GenBank/DDBJ databases">
        <authorList>
            <person name="Fracassetti M."/>
        </authorList>
    </citation>
    <scope>NUCLEOTIDE SEQUENCE [LARGE SCALE GENOMIC DNA]</scope>
</reference>
<organism evidence="2 3">
    <name type="scientific">Linum trigynum</name>
    <dbReference type="NCBI Taxonomy" id="586398"/>
    <lineage>
        <taxon>Eukaryota</taxon>
        <taxon>Viridiplantae</taxon>
        <taxon>Streptophyta</taxon>
        <taxon>Embryophyta</taxon>
        <taxon>Tracheophyta</taxon>
        <taxon>Spermatophyta</taxon>
        <taxon>Magnoliopsida</taxon>
        <taxon>eudicotyledons</taxon>
        <taxon>Gunneridae</taxon>
        <taxon>Pentapetalae</taxon>
        <taxon>rosids</taxon>
        <taxon>fabids</taxon>
        <taxon>Malpighiales</taxon>
        <taxon>Linaceae</taxon>
        <taxon>Linum</taxon>
    </lineage>
</organism>
<dbReference type="Proteomes" id="UP001497516">
    <property type="component" value="Chromosome 8"/>
</dbReference>
<dbReference type="EMBL" id="OZ034821">
    <property type="protein sequence ID" value="CAL1406470.1"/>
    <property type="molecule type" value="Genomic_DNA"/>
</dbReference>
<evidence type="ECO:0000313" key="2">
    <source>
        <dbReference type="EMBL" id="CAL1406470.1"/>
    </source>
</evidence>
<protein>
    <submittedName>
        <fullName evidence="2">Uncharacterized protein</fullName>
    </submittedName>
</protein>
<evidence type="ECO:0000256" key="1">
    <source>
        <dbReference type="SAM" id="Phobius"/>
    </source>
</evidence>
<keyword evidence="1" id="KW-1133">Transmembrane helix</keyword>
<keyword evidence="1" id="KW-0472">Membrane</keyword>
<keyword evidence="3" id="KW-1185">Reference proteome</keyword>
<feature type="transmembrane region" description="Helical" evidence="1">
    <location>
        <begin position="121"/>
        <end position="140"/>
    </location>
</feature>
<name>A0AAV2G713_9ROSI</name>
<dbReference type="AlphaFoldDB" id="A0AAV2G713"/>
<keyword evidence="1" id="KW-0812">Transmembrane</keyword>
<proteinExistence type="predicted"/>
<gene>
    <name evidence="2" type="ORF">LTRI10_LOCUS46193</name>
</gene>
<sequence length="154" mass="18026">MSRRSKEVEVILEMAKHLESTMDVDYRKIIPTKVNMILIPIISTKRVVEVIINPSHYIKKKPNGTITINKKAITYPPIAHTYCQVQLVTLRMKKRKEMLVQTTSTLLKVMMIQDQIQIKMMMMRCLVTVYLSHATITFQMKIGMLMPTWSRQRC</sequence>
<evidence type="ECO:0000313" key="3">
    <source>
        <dbReference type="Proteomes" id="UP001497516"/>
    </source>
</evidence>